<protein>
    <submittedName>
        <fullName evidence="1">Uncharacterized protein</fullName>
    </submittedName>
</protein>
<gene>
    <name evidence="1" type="ORF">PAAG_12003</name>
</gene>
<dbReference type="EMBL" id="KN294004">
    <property type="protein sequence ID" value="KGQ01323.1"/>
    <property type="molecule type" value="Genomic_DNA"/>
</dbReference>
<dbReference type="Proteomes" id="UP000002059">
    <property type="component" value="Partially assembled WGS sequence"/>
</dbReference>
<sequence length="67" mass="7565">MSPTTSIKYGIIHLADAVQTHARLPLHQNMGNKVIITTKYSVEEQEVTSVQHSLSIEIMDERAVNCW</sequence>
<evidence type="ECO:0000313" key="2">
    <source>
        <dbReference type="Proteomes" id="UP000002059"/>
    </source>
</evidence>
<organism evidence="1 2">
    <name type="scientific">Paracoccidioides lutzii (strain ATCC MYA-826 / Pb01)</name>
    <name type="common">Paracoccidioides brasiliensis</name>
    <dbReference type="NCBI Taxonomy" id="502779"/>
    <lineage>
        <taxon>Eukaryota</taxon>
        <taxon>Fungi</taxon>
        <taxon>Dikarya</taxon>
        <taxon>Ascomycota</taxon>
        <taxon>Pezizomycotina</taxon>
        <taxon>Eurotiomycetes</taxon>
        <taxon>Eurotiomycetidae</taxon>
        <taxon>Onygenales</taxon>
        <taxon>Ajellomycetaceae</taxon>
        <taxon>Paracoccidioides</taxon>
    </lineage>
</organism>
<dbReference type="GeneID" id="26970803"/>
<dbReference type="AlphaFoldDB" id="A0A0A2V1E9"/>
<dbReference type="KEGG" id="pbl:PAAG_12003"/>
<proteinExistence type="predicted"/>
<name>A0A0A2V1E9_PARBA</name>
<reference evidence="1 2" key="1">
    <citation type="journal article" date="2011" name="PLoS Genet.">
        <title>Comparative genomic analysis of human fungal pathogens causing paracoccidioidomycosis.</title>
        <authorList>
            <person name="Desjardins C.A."/>
            <person name="Champion M.D."/>
            <person name="Holder J.W."/>
            <person name="Muszewska A."/>
            <person name="Goldberg J."/>
            <person name="Bailao A.M."/>
            <person name="Brigido M.M."/>
            <person name="Ferreira M.E."/>
            <person name="Garcia A.M."/>
            <person name="Grynberg M."/>
            <person name="Gujja S."/>
            <person name="Heiman D.I."/>
            <person name="Henn M.R."/>
            <person name="Kodira C.D."/>
            <person name="Leon-Narvaez H."/>
            <person name="Longo L.V."/>
            <person name="Ma L.J."/>
            <person name="Malavazi I."/>
            <person name="Matsuo A.L."/>
            <person name="Morais F.V."/>
            <person name="Pereira M."/>
            <person name="Rodriguez-Brito S."/>
            <person name="Sakthikumar S."/>
            <person name="Salem-Izacc S.M."/>
            <person name="Sykes S.M."/>
            <person name="Teixeira M.M."/>
            <person name="Vallejo M.C."/>
            <person name="Walter M.E."/>
            <person name="Yandava C."/>
            <person name="Young S."/>
            <person name="Zeng Q."/>
            <person name="Zucker J."/>
            <person name="Felipe M.S."/>
            <person name="Goldman G.H."/>
            <person name="Haas B.J."/>
            <person name="McEwen J.G."/>
            <person name="Nino-Vega G."/>
            <person name="Puccia R."/>
            <person name="San-Blas G."/>
            <person name="Soares C.M."/>
            <person name="Birren B.W."/>
            <person name="Cuomo C.A."/>
        </authorList>
    </citation>
    <scope>NUCLEOTIDE SEQUENCE [LARGE SCALE GENOMIC DNA]</scope>
    <source>
        <strain evidence="2">ATCC MYA-826 / Pb01</strain>
    </source>
</reference>
<keyword evidence="2" id="KW-1185">Reference proteome</keyword>
<accession>A0A0A2V1E9</accession>
<dbReference type="VEuPathDB" id="FungiDB:PAAG_12003"/>
<dbReference type="HOGENOM" id="CLU_2813082_0_0_1"/>
<evidence type="ECO:0000313" key="1">
    <source>
        <dbReference type="EMBL" id="KGQ01323.1"/>
    </source>
</evidence>
<dbReference type="RefSeq" id="XP_015702858.1">
    <property type="nucleotide sequence ID" value="XM_015847555.1"/>
</dbReference>